<proteinExistence type="predicted"/>
<protein>
    <submittedName>
        <fullName evidence="1">Uncharacterized protein</fullName>
    </submittedName>
</protein>
<evidence type="ECO:0000313" key="1">
    <source>
        <dbReference type="EMBL" id="DAD74275.1"/>
    </source>
</evidence>
<reference evidence="1" key="1">
    <citation type="journal article" date="2021" name="Proc. Natl. Acad. Sci. U.S.A.">
        <title>A Catalog of Tens of Thousands of Viruses from Human Metagenomes Reveals Hidden Associations with Chronic Diseases.</title>
        <authorList>
            <person name="Tisza M.J."/>
            <person name="Buck C.B."/>
        </authorList>
    </citation>
    <scope>NUCLEOTIDE SEQUENCE</scope>
    <source>
        <strain evidence="1">CtFy320</strain>
    </source>
</reference>
<name>A0A8S5LWU8_9CAUD</name>
<dbReference type="EMBL" id="BK014757">
    <property type="protein sequence ID" value="DAD74275.1"/>
    <property type="molecule type" value="Genomic_DNA"/>
</dbReference>
<organism evidence="1">
    <name type="scientific">Siphoviridae sp. ctFy320</name>
    <dbReference type="NCBI Taxonomy" id="2826217"/>
    <lineage>
        <taxon>Viruses</taxon>
        <taxon>Duplodnaviria</taxon>
        <taxon>Heunggongvirae</taxon>
        <taxon>Uroviricota</taxon>
        <taxon>Caudoviricetes</taxon>
    </lineage>
</organism>
<sequence length="143" mass="16162">MAKISFSGTDELIATLQKANAFDDETQQELLYAAGDIIVEELQNAVRASGFRTEAYASSVKYRKTIKQDKNGDPYITITAVGKNEHGTRRATVLFVLNYGRHEQYGKIEGTYFWTKGVRNAKKRVDAELEKILTQKLKERGLL</sequence>
<accession>A0A8S5LWU8</accession>